<dbReference type="Proteomes" id="UP000278807">
    <property type="component" value="Unassembled WGS sequence"/>
</dbReference>
<name>A0A0R3TWZ1_RODNA</name>
<keyword evidence="2" id="KW-1185">Reference proteome</keyword>
<evidence type="ECO:0000313" key="1">
    <source>
        <dbReference type="EMBL" id="VDO12878.1"/>
    </source>
</evidence>
<dbReference type="WBParaSite" id="HNAJ_0001237901-mRNA-1">
    <property type="protein sequence ID" value="HNAJ_0001237901-mRNA-1"/>
    <property type="gene ID" value="HNAJ_0001237901"/>
</dbReference>
<proteinExistence type="predicted"/>
<evidence type="ECO:0000313" key="3">
    <source>
        <dbReference type="WBParaSite" id="HNAJ_0001237901-mRNA-1"/>
    </source>
</evidence>
<protein>
    <submittedName>
        <fullName evidence="3">Granulin</fullName>
    </submittedName>
</protein>
<gene>
    <name evidence="1" type="ORF">HNAJ_LOCUS12364</name>
</gene>
<dbReference type="EMBL" id="UZAE01014247">
    <property type="protein sequence ID" value="VDO12878.1"/>
    <property type="molecule type" value="Genomic_DNA"/>
</dbReference>
<accession>A0A0R3TWZ1</accession>
<dbReference type="AlphaFoldDB" id="A0A0R3TWZ1"/>
<organism evidence="3">
    <name type="scientific">Rodentolepis nana</name>
    <name type="common">Dwarf tapeworm</name>
    <name type="synonym">Hymenolepis nana</name>
    <dbReference type="NCBI Taxonomy" id="102285"/>
    <lineage>
        <taxon>Eukaryota</taxon>
        <taxon>Metazoa</taxon>
        <taxon>Spiralia</taxon>
        <taxon>Lophotrochozoa</taxon>
        <taxon>Platyhelminthes</taxon>
        <taxon>Cestoda</taxon>
        <taxon>Eucestoda</taxon>
        <taxon>Cyclophyllidea</taxon>
        <taxon>Hymenolepididae</taxon>
        <taxon>Rodentolepis</taxon>
    </lineage>
</organism>
<reference evidence="1 2" key="2">
    <citation type="submission" date="2018-11" db="EMBL/GenBank/DDBJ databases">
        <authorList>
            <consortium name="Pathogen Informatics"/>
        </authorList>
    </citation>
    <scope>NUCLEOTIDE SEQUENCE [LARGE SCALE GENOMIC DNA]</scope>
</reference>
<reference evidence="3" key="1">
    <citation type="submission" date="2017-02" db="UniProtKB">
        <authorList>
            <consortium name="WormBaseParasite"/>
        </authorList>
    </citation>
    <scope>IDENTIFICATION</scope>
</reference>
<sequence>MSIIDIKCCLQELADKLICSFLEQLEACTEKIQCQGNINRYDPITYSECRDCIIKLAQKLRPDLAMGMETCGDNIQCPDDRINPCLHLHTKPDCSESIKCEMKIHLLKLAKSFNSVLEKYLESCEEETPCSESCYDPDPNQCGTTSCFQYCDCTTNSAQNLCPEVALCGRTCADTIPCCNDQINSCPHPPANTQCSEDIECEIRMSLHKLAETLINTFLDNLQTCTEEIRCQGYNTVPDFCDCNTNMAQNCCPELPMCTGACADIIPCSNDHIKPCAHSNSKHECFENVDLELLVYLLRLGQNLNSILEQCVESCEEETPCSGNHYNPDPNYCGTTSCSQYCDCTTNSAQNLCPKEALCAETCADTIPCCYDQINTCQQSPTNPNCSENIECELKMSLHKLAETWISSLMDHLQAYIEETRCSVDQNEINPCCYNPTSCSDYLPCIIELAQQLSPQLTECKETCANEIQCSYDCTNSCPNSPTKPDCLENNVCEIIIYLLKLAQSFSSFLEKYLELCEEEASCSENYYRPEPNHCGTTSCSQYCDCIINLAQNLCSEEAPCMGTCNNTSPCCNDQINSCPHPPASTQCSEDIECEIKLTLHKLAATLIAILIDNLQTCTEETQCQECCTDPDPDFCHCITKLAQNLCPELAGCMETTDTGIACQNDQIELCPTIPNLTDEAYCVLIESLLNMILILHPEINPCCESVPVENPCC</sequence>
<evidence type="ECO:0000313" key="2">
    <source>
        <dbReference type="Proteomes" id="UP000278807"/>
    </source>
</evidence>
<dbReference type="STRING" id="102285.A0A0R3TWZ1"/>